<dbReference type="AlphaFoldDB" id="A0A0A9F7K8"/>
<sequence>MGAWVITRIRVAKQLIHGLVAVLLWKSIPNSLVAVPHQLLTVIIRVFMVRTLQWGHHLLDL</sequence>
<reference evidence="1" key="2">
    <citation type="journal article" date="2015" name="Data Brief">
        <title>Shoot transcriptome of the giant reed, Arundo donax.</title>
        <authorList>
            <person name="Barrero R.A."/>
            <person name="Guerrero F.D."/>
            <person name="Moolhuijzen P."/>
            <person name="Goolsby J.A."/>
            <person name="Tidwell J."/>
            <person name="Bellgard S.E."/>
            <person name="Bellgard M.I."/>
        </authorList>
    </citation>
    <scope>NUCLEOTIDE SEQUENCE</scope>
    <source>
        <tissue evidence="1">Shoot tissue taken approximately 20 cm above the soil surface</tissue>
    </source>
</reference>
<reference evidence="1" key="1">
    <citation type="submission" date="2014-09" db="EMBL/GenBank/DDBJ databases">
        <authorList>
            <person name="Magalhaes I.L.F."/>
            <person name="Oliveira U."/>
            <person name="Santos F.R."/>
            <person name="Vidigal T.H.D.A."/>
            <person name="Brescovit A.D."/>
            <person name="Santos A.J."/>
        </authorList>
    </citation>
    <scope>NUCLEOTIDE SEQUENCE</scope>
    <source>
        <tissue evidence="1">Shoot tissue taken approximately 20 cm above the soil surface</tissue>
    </source>
</reference>
<name>A0A0A9F7K8_ARUDO</name>
<proteinExistence type="predicted"/>
<protein>
    <submittedName>
        <fullName evidence="1">Uncharacterized protein</fullName>
    </submittedName>
</protein>
<evidence type="ECO:0000313" key="1">
    <source>
        <dbReference type="EMBL" id="JAE09025.1"/>
    </source>
</evidence>
<accession>A0A0A9F7K8</accession>
<dbReference type="EMBL" id="GBRH01188871">
    <property type="protein sequence ID" value="JAE09025.1"/>
    <property type="molecule type" value="Transcribed_RNA"/>
</dbReference>
<organism evidence="1">
    <name type="scientific">Arundo donax</name>
    <name type="common">Giant reed</name>
    <name type="synonym">Donax arundinaceus</name>
    <dbReference type="NCBI Taxonomy" id="35708"/>
    <lineage>
        <taxon>Eukaryota</taxon>
        <taxon>Viridiplantae</taxon>
        <taxon>Streptophyta</taxon>
        <taxon>Embryophyta</taxon>
        <taxon>Tracheophyta</taxon>
        <taxon>Spermatophyta</taxon>
        <taxon>Magnoliopsida</taxon>
        <taxon>Liliopsida</taxon>
        <taxon>Poales</taxon>
        <taxon>Poaceae</taxon>
        <taxon>PACMAD clade</taxon>
        <taxon>Arundinoideae</taxon>
        <taxon>Arundineae</taxon>
        <taxon>Arundo</taxon>
    </lineage>
</organism>